<evidence type="ECO:0000256" key="1">
    <source>
        <dbReference type="ARBA" id="ARBA00008061"/>
    </source>
</evidence>
<comment type="similarity">
    <text evidence="1">Belongs to the glycosyl hydrolase 13 family.</text>
</comment>
<dbReference type="Gene3D" id="3.20.20.80">
    <property type="entry name" value="Glycosidases"/>
    <property type="match status" value="1"/>
</dbReference>
<proteinExistence type="inferred from homology"/>
<dbReference type="PANTHER" id="PTHR10357">
    <property type="entry name" value="ALPHA-AMYLASE FAMILY MEMBER"/>
    <property type="match status" value="1"/>
</dbReference>
<evidence type="ECO:0000256" key="3">
    <source>
        <dbReference type="ARBA" id="ARBA00023295"/>
    </source>
</evidence>
<dbReference type="SUPFAM" id="SSF51445">
    <property type="entry name" value="(Trans)glycosidases"/>
    <property type="match status" value="1"/>
</dbReference>
<accession>A0ABU4W6E2</accession>
<organism evidence="6 7">
    <name type="scientific">Candidatus Cetobacterium colombiensis</name>
    <dbReference type="NCBI Taxonomy" id="3073100"/>
    <lineage>
        <taxon>Bacteria</taxon>
        <taxon>Fusobacteriati</taxon>
        <taxon>Fusobacteriota</taxon>
        <taxon>Fusobacteriia</taxon>
        <taxon>Fusobacteriales</taxon>
        <taxon>Fusobacteriaceae</taxon>
        <taxon>Cetobacterium</taxon>
    </lineage>
</organism>
<dbReference type="GO" id="GO:0008788">
    <property type="term" value="F:alpha,alpha-phosphotrehalase activity"/>
    <property type="evidence" value="ECO:0007669"/>
    <property type="project" value="UniProtKB-EC"/>
</dbReference>
<dbReference type="InterPro" id="IPR045857">
    <property type="entry name" value="O16G_dom_2"/>
</dbReference>
<reference evidence="7" key="1">
    <citation type="submission" date="2023-07" db="EMBL/GenBank/DDBJ databases">
        <authorList>
            <person name="Colorado M.A."/>
            <person name="Villamil L.M."/>
            <person name="Melo J.F."/>
            <person name="Rodriguez J.A."/>
            <person name="Ruiz R.Y."/>
        </authorList>
    </citation>
    <scope>NUCLEOTIDE SEQUENCE [LARGE SCALE GENOMIC DNA]</scope>
    <source>
        <strain evidence="7">C33</strain>
    </source>
</reference>
<dbReference type="RefSeq" id="WP_320312508.1">
    <property type="nucleotide sequence ID" value="NZ_JAVIKH010000001.1"/>
</dbReference>
<dbReference type="Gene3D" id="2.60.40.1180">
    <property type="entry name" value="Golgi alpha-mannosidase II"/>
    <property type="match status" value="1"/>
</dbReference>
<evidence type="ECO:0000313" key="6">
    <source>
        <dbReference type="EMBL" id="MDX8335098.1"/>
    </source>
</evidence>
<dbReference type="Pfam" id="PF23915">
    <property type="entry name" value="SusG_C"/>
    <property type="match status" value="1"/>
</dbReference>
<comment type="caution">
    <text evidence="6">The sequence shown here is derived from an EMBL/GenBank/DDBJ whole genome shotgun (WGS) entry which is preliminary data.</text>
</comment>
<feature type="domain" description="Glycosyl hydrolase family 13 catalytic" evidence="5">
    <location>
        <begin position="14"/>
        <end position="419"/>
    </location>
</feature>
<gene>
    <name evidence="6" type="primary">treC</name>
    <name evidence="6" type="ORF">RFV38_01055</name>
</gene>
<keyword evidence="2 6" id="KW-0378">Hydrolase</keyword>
<evidence type="ECO:0000259" key="5">
    <source>
        <dbReference type="SMART" id="SM00642"/>
    </source>
</evidence>
<dbReference type="EC" id="3.2.1.93" evidence="4"/>
<dbReference type="NCBIfam" id="TIGR02403">
    <property type="entry name" value="trehalose_treC"/>
    <property type="match status" value="1"/>
</dbReference>
<dbReference type="InterPro" id="IPR056300">
    <property type="entry name" value="SusG-like_C"/>
</dbReference>
<dbReference type="InterPro" id="IPR006047">
    <property type="entry name" value="GH13_cat_dom"/>
</dbReference>
<dbReference type="InterPro" id="IPR012769">
    <property type="entry name" value="Trehalose_TreC"/>
</dbReference>
<dbReference type="SMART" id="SM00642">
    <property type="entry name" value="Aamy"/>
    <property type="match status" value="1"/>
</dbReference>
<dbReference type="NCBIfam" id="NF008183">
    <property type="entry name" value="PRK10933.1"/>
    <property type="match status" value="1"/>
</dbReference>
<evidence type="ECO:0000256" key="4">
    <source>
        <dbReference type="NCBIfam" id="TIGR02403"/>
    </source>
</evidence>
<evidence type="ECO:0000256" key="2">
    <source>
        <dbReference type="ARBA" id="ARBA00022801"/>
    </source>
</evidence>
<keyword evidence="7" id="KW-1185">Reference proteome</keyword>
<dbReference type="PANTHER" id="PTHR10357:SF217">
    <property type="entry name" value="TREHALOSE-6-PHOSPHATE HYDROLASE"/>
    <property type="match status" value="1"/>
</dbReference>
<dbReference type="Proteomes" id="UP001279681">
    <property type="component" value="Unassembled WGS sequence"/>
</dbReference>
<keyword evidence="3 6" id="KW-0326">Glycosidase</keyword>
<dbReference type="InterPro" id="IPR013780">
    <property type="entry name" value="Glyco_hydro_b"/>
</dbReference>
<name>A0ABU4W6E2_9FUSO</name>
<sequence length="556" mass="65266">MLEKDWWKSATVYQIYPKSFCDSNDDGIGDMKGIINKLDYLKNLGVDVIWTTPMYVSPMMDNGYDIADYYNIDPIFGTMEDFHKLLDEIHKKDMKLIMDMVINHTSTEHFWFKEALKGPENRYHNYYIWKDGTPDQAPNNWASKFGGNAWQYVESLGKYYLHLFDVTQADLNWENSELRNDIYKMINFWLEKGVDGFRLDVINLISKNQNFPNDTYETAISDGRKFYTDGPKVHKFLKELTANTFGKYPGSLTVGEMSSTTIPHCIKYTNPNNKELSMVFNFHHLKVDYPNGEKWALGDMDFKSLKNIFFKWQVEMEIGNGWSAVFWCNHDQPRIVSRFGNEKYLKESGKMLGTAIHFLRGTPYIYQGEEIGMTNPHFETIDEYKDVESLNNYKLLLEKGKSIEEAIAILNQKSRDNSRTPIQWDKNKNAGFTSGTPWINVAKNYSTLNVENSLKDEDSVFYHYKKLIELRKDYKVISHGDFIPMYEENTQVFGYIRKFENEKLLVLNNFYEDEIEIEIPKEFIGKKILIKNYKDTLLESHILKLRAYESLAIYLK</sequence>
<dbReference type="Pfam" id="PF00128">
    <property type="entry name" value="Alpha-amylase"/>
    <property type="match status" value="1"/>
</dbReference>
<dbReference type="CDD" id="cd11333">
    <property type="entry name" value="AmyAc_SI_OligoGlu_DGase"/>
    <property type="match status" value="1"/>
</dbReference>
<dbReference type="SUPFAM" id="SSF51011">
    <property type="entry name" value="Glycosyl hydrolase domain"/>
    <property type="match status" value="1"/>
</dbReference>
<evidence type="ECO:0000313" key="7">
    <source>
        <dbReference type="Proteomes" id="UP001279681"/>
    </source>
</evidence>
<dbReference type="EMBL" id="JAVIKH010000001">
    <property type="protein sequence ID" value="MDX8335098.1"/>
    <property type="molecule type" value="Genomic_DNA"/>
</dbReference>
<protein>
    <recommendedName>
        <fullName evidence="4">Alpha,alpha-phosphotrehalase</fullName>
        <ecNumber evidence="4">3.2.1.93</ecNumber>
    </recommendedName>
</protein>
<dbReference type="InterPro" id="IPR017853">
    <property type="entry name" value="GH"/>
</dbReference>
<dbReference type="Gene3D" id="3.90.400.10">
    <property type="entry name" value="Oligo-1,6-glucosidase, Domain 2"/>
    <property type="match status" value="1"/>
</dbReference>